<dbReference type="RefSeq" id="WP_057932819.1">
    <property type="nucleotide sequence ID" value="NZ_LMZQ01000008.1"/>
</dbReference>
<sequence>MNKAKQYHLNFRVFSRDDGRKRPNVYSDTDSNGTINGDVASFMDSLGPDGVDWVVDEIMSLNAFNSNTNGYTIIGSYEVVVEIFSPPARAVFNEGGGADIVIPLQDFLDILQEWKNFLLSLPYKHDLSNK</sequence>
<evidence type="ECO:0000313" key="1">
    <source>
        <dbReference type="EMBL" id="KRT15667.1"/>
    </source>
</evidence>
<organism evidence="1 2">
    <name type="scientific">Pedobacter ginsenosidimutans</name>
    <dbReference type="NCBI Taxonomy" id="687842"/>
    <lineage>
        <taxon>Bacteria</taxon>
        <taxon>Pseudomonadati</taxon>
        <taxon>Bacteroidota</taxon>
        <taxon>Sphingobacteriia</taxon>
        <taxon>Sphingobacteriales</taxon>
        <taxon>Sphingobacteriaceae</taxon>
        <taxon>Pedobacter</taxon>
    </lineage>
</organism>
<dbReference type="OrthoDB" id="1370411at2"/>
<accession>A0A0T5VP80</accession>
<dbReference type="AlphaFoldDB" id="A0A0T5VP80"/>
<protein>
    <submittedName>
        <fullName evidence="1">Uncharacterized protein</fullName>
    </submittedName>
</protein>
<keyword evidence="2" id="KW-1185">Reference proteome</keyword>
<proteinExistence type="predicted"/>
<name>A0A0T5VP80_9SPHI</name>
<dbReference type="EMBL" id="LMZQ01000008">
    <property type="protein sequence ID" value="KRT15667.1"/>
    <property type="molecule type" value="Genomic_DNA"/>
</dbReference>
<dbReference type="Proteomes" id="UP000051950">
    <property type="component" value="Unassembled WGS sequence"/>
</dbReference>
<gene>
    <name evidence="1" type="ORF">ASU31_13460</name>
</gene>
<reference evidence="1 2" key="1">
    <citation type="submission" date="2015-11" db="EMBL/GenBank/DDBJ databases">
        <title>Sequence of Pedobacter ginsenosidimutans.</title>
        <authorList>
            <person name="Carson E."/>
            <person name="Keyser V."/>
            <person name="Newman J."/>
            <person name="Miller J."/>
        </authorList>
    </citation>
    <scope>NUCLEOTIDE SEQUENCE [LARGE SCALE GENOMIC DNA]</scope>
    <source>
        <strain evidence="1 2">KACC 14530</strain>
    </source>
</reference>
<comment type="caution">
    <text evidence="1">The sequence shown here is derived from an EMBL/GenBank/DDBJ whole genome shotgun (WGS) entry which is preliminary data.</text>
</comment>
<evidence type="ECO:0000313" key="2">
    <source>
        <dbReference type="Proteomes" id="UP000051950"/>
    </source>
</evidence>